<dbReference type="InterPro" id="IPR007470">
    <property type="entry name" value="HemX"/>
</dbReference>
<dbReference type="Pfam" id="PF04375">
    <property type="entry name" value="HemX"/>
    <property type="match status" value="1"/>
</dbReference>
<evidence type="ECO:0000256" key="2">
    <source>
        <dbReference type="SAM" id="Phobius"/>
    </source>
</evidence>
<dbReference type="RefSeq" id="WP_131279496.1">
    <property type="nucleotide sequence ID" value="NZ_CP031395.1"/>
</dbReference>
<accession>A0A4P6UIT4</accession>
<dbReference type="Proteomes" id="UP000292939">
    <property type="component" value="Chromosome"/>
</dbReference>
<keyword evidence="2" id="KW-1133">Transmembrane helix</keyword>
<evidence type="ECO:0008006" key="5">
    <source>
        <dbReference type="Google" id="ProtNLM"/>
    </source>
</evidence>
<feature type="region of interest" description="Disordered" evidence="1">
    <location>
        <begin position="229"/>
        <end position="253"/>
    </location>
</feature>
<dbReference type="EMBL" id="CP031395">
    <property type="protein sequence ID" value="QBK04923.1"/>
    <property type="molecule type" value="Genomic_DNA"/>
</dbReference>
<evidence type="ECO:0000313" key="3">
    <source>
        <dbReference type="EMBL" id="QBK04923.1"/>
    </source>
</evidence>
<name>A0A4P6UIT4_9BURK</name>
<feature type="region of interest" description="Disordered" evidence="1">
    <location>
        <begin position="1"/>
        <end position="24"/>
    </location>
</feature>
<organism evidence="3 4">
    <name type="scientific">Hylemonella gracilis</name>
    <dbReference type="NCBI Taxonomy" id="80880"/>
    <lineage>
        <taxon>Bacteria</taxon>
        <taxon>Pseudomonadati</taxon>
        <taxon>Pseudomonadota</taxon>
        <taxon>Betaproteobacteria</taxon>
        <taxon>Burkholderiales</taxon>
        <taxon>Comamonadaceae</taxon>
        <taxon>Hylemonella</taxon>
    </lineage>
</organism>
<feature type="compositionally biased region" description="Low complexity" evidence="1">
    <location>
        <begin position="1"/>
        <end position="18"/>
    </location>
</feature>
<dbReference type="AlphaFoldDB" id="A0A4P6UIT4"/>
<dbReference type="OrthoDB" id="9787650at2"/>
<evidence type="ECO:0000313" key="4">
    <source>
        <dbReference type="Proteomes" id="UP000292939"/>
    </source>
</evidence>
<keyword evidence="2" id="KW-0472">Membrane</keyword>
<reference evidence="3 4" key="1">
    <citation type="submission" date="2018-07" db="EMBL/GenBank/DDBJ databases">
        <title>Exploring interactions and the metabolic potential of the ultra-small soil bacteria Hylemonella gracilis.</title>
        <authorList>
            <person name="Tyc O."/>
            <person name="Kulkarni P."/>
            <person name="Gawehns F."/>
            <person name="Hundscheid M."/>
            <person name="Zweers H."/>
            <person name="Garbeva P."/>
        </authorList>
    </citation>
    <scope>NUCLEOTIDE SEQUENCE [LARGE SCALE GENOMIC DNA]</scope>
    <source>
        <strain evidence="3 4">NS1</strain>
    </source>
</reference>
<dbReference type="PANTHER" id="PTHR38043:SF1">
    <property type="entry name" value="PROTEIN HEMX"/>
    <property type="match status" value="1"/>
</dbReference>
<sequence length="381" mass="41261">MSTSPHPTGPESPSSTPPDASHPEVAVVPPAFTATRPARWPVWALGGLAVVALVLVLLLGVRQYITGEQFARQASDALTAATEARALAQQGHAREQDLTARQAVLDARLSDTALQRSQLESLMQSLSRSRDEYLLADVESTLRLAQEHTQMSGSAQPMIAALRSLQRRLQSASPHFAVVQRAVAQDLARIESSSYLDTPALLAKLNELLRLAPELPFANAYVHGGARAGTTPLASSTPTSPSASPQGMPAEQAAHASWGEKLQAWWQRQWAYAWQTLGGLVRVSRIDGPDAALLAPDQAFFLRENLQLLLLNARQALLARQPEAARTDLLRVESLLKKYFSPDAQTTRQALELLRSAQLQVQNVNLPRPDATLAALTAVMP</sequence>
<proteinExistence type="predicted"/>
<protein>
    <recommendedName>
        <fullName evidence="5">Uroporphyrin-III methyltransferase</fullName>
    </recommendedName>
</protein>
<evidence type="ECO:0000256" key="1">
    <source>
        <dbReference type="SAM" id="MobiDB-lite"/>
    </source>
</evidence>
<feature type="transmembrane region" description="Helical" evidence="2">
    <location>
        <begin position="40"/>
        <end position="61"/>
    </location>
</feature>
<keyword evidence="2" id="KW-0812">Transmembrane</keyword>
<dbReference type="PANTHER" id="PTHR38043">
    <property type="entry name" value="PROTEIN HEMX"/>
    <property type="match status" value="1"/>
</dbReference>
<gene>
    <name evidence="3" type="ORF">DW355_09180</name>
</gene>
<feature type="compositionally biased region" description="Low complexity" evidence="1">
    <location>
        <begin position="230"/>
        <end position="245"/>
    </location>
</feature>
<dbReference type="KEGG" id="hgr:DW355_09180"/>